<dbReference type="EMBL" id="CAJRAF010000001">
    <property type="protein sequence ID" value="CAG4992780.1"/>
    <property type="molecule type" value="Genomic_DNA"/>
</dbReference>
<organism evidence="1 2">
    <name type="scientific">Dyadobacter helix</name>
    <dbReference type="NCBI Taxonomy" id="2822344"/>
    <lineage>
        <taxon>Bacteria</taxon>
        <taxon>Pseudomonadati</taxon>
        <taxon>Bacteroidota</taxon>
        <taxon>Cytophagia</taxon>
        <taxon>Cytophagales</taxon>
        <taxon>Spirosomataceae</taxon>
        <taxon>Dyadobacter</taxon>
    </lineage>
</organism>
<gene>
    <name evidence="1" type="ORF">DYBT9275_01035</name>
</gene>
<comment type="caution">
    <text evidence="1">The sequence shown here is derived from an EMBL/GenBank/DDBJ whole genome shotgun (WGS) entry which is preliminary data.</text>
</comment>
<keyword evidence="2" id="KW-1185">Reference proteome</keyword>
<accession>A0A916J9D9</accession>
<evidence type="ECO:0000313" key="1">
    <source>
        <dbReference type="EMBL" id="CAG4992780.1"/>
    </source>
</evidence>
<proteinExistence type="predicted"/>
<protein>
    <submittedName>
        <fullName evidence="1">Uncharacterized protein</fullName>
    </submittedName>
</protein>
<evidence type="ECO:0000313" key="2">
    <source>
        <dbReference type="Proteomes" id="UP000680038"/>
    </source>
</evidence>
<dbReference type="RefSeq" id="WP_215237731.1">
    <property type="nucleotide sequence ID" value="NZ_CAJRAF010000001.1"/>
</dbReference>
<dbReference type="AlphaFoldDB" id="A0A916J9D9"/>
<name>A0A916J9D9_9BACT</name>
<dbReference type="Proteomes" id="UP000680038">
    <property type="component" value="Unassembled WGS sequence"/>
</dbReference>
<sequence>MEPYRPFVDLIVLEIIDKGENFLQLSTPIKSKLMRIASEDITIDNQTSPLMVDLQRTTALLVKCYEGSLRKISYPTIPC</sequence>
<reference evidence="1" key="1">
    <citation type="submission" date="2021-04" db="EMBL/GenBank/DDBJ databases">
        <authorList>
            <person name="Rodrigo-Torres L."/>
            <person name="Arahal R. D."/>
            <person name="Lucena T."/>
        </authorList>
    </citation>
    <scope>NUCLEOTIDE SEQUENCE</scope>
    <source>
        <strain evidence="1">CECT 9275</strain>
    </source>
</reference>